<evidence type="ECO:0000256" key="1">
    <source>
        <dbReference type="SAM" id="Phobius"/>
    </source>
</evidence>
<feature type="transmembrane region" description="Helical" evidence="1">
    <location>
        <begin position="15"/>
        <end position="33"/>
    </location>
</feature>
<reference evidence="4 6" key="1">
    <citation type="submission" date="2020-09" db="EMBL/GenBank/DDBJ databases">
        <title>Draft Genomes of Bacterial Isolates from North Pond Shallow Sediments.</title>
        <authorList>
            <person name="Kiel Reese B."/>
            <person name="Mullis M."/>
            <person name="Weisend R.E."/>
        </authorList>
    </citation>
    <scope>NUCLEOTIDE SEQUENCE</scope>
    <source>
        <strain evidence="4">KJE-2</strain>
        <strain evidence="3 6">KJE-3</strain>
    </source>
</reference>
<evidence type="ECO:0000313" key="5">
    <source>
        <dbReference type="Proteomes" id="UP000621390"/>
    </source>
</evidence>
<comment type="caution">
    <text evidence="4">The sequence shown here is derived from an EMBL/GenBank/DDBJ whole genome shotgun (WGS) entry which is preliminary data.</text>
</comment>
<gene>
    <name evidence="3" type="ORF">JHC10_10565</name>
    <name evidence="4" type="ORF">JHC11_03745</name>
</gene>
<dbReference type="RefSeq" id="WP_199494739.1">
    <property type="nucleotide sequence ID" value="NZ_DFMD01000014.1"/>
</dbReference>
<sequence>MSVLTASNPRAKGQTLILMIGVLLLVSLLLFAVTDMGKHARRQWYLQSVADNASYSAAVAMSRQMNFLALTNRALIGNQVAIAQWVGLASYLAMLDRTADNLEAVTSFIPYLGQITRALSTIIARIEEGFEQVVKTLIRFQSAVIQGISAAQRLLDASFAIELPLLIQDIVSKHSEELSWEAYQGGGIAPFPSLWWRKTEVRNTKNKNESKELEELTLKSLDPFSKSRGYDWVNVFTHKIVKRGGTELSRNRNGGWDWHALDSVSLHGRRWFIGSFKEQLPLGWGAKAQDQRRYHRSNYGGAFRSNSMSSRMALAQMGSFKLEPSSFDYMGLREFSQFGDNTVLISVQNNDEQAAHAKAVVKFSRAKSIFPRKDGKVESENLFNALWEPQLVPLSTLDKGVLIGRYKL</sequence>
<organism evidence="4 5">
    <name type="scientific">Idiomarina abyssalis</name>
    <dbReference type="NCBI Taxonomy" id="86102"/>
    <lineage>
        <taxon>Bacteria</taxon>
        <taxon>Pseudomonadati</taxon>
        <taxon>Pseudomonadota</taxon>
        <taxon>Gammaproteobacteria</taxon>
        <taxon>Alteromonadales</taxon>
        <taxon>Idiomarinaceae</taxon>
        <taxon>Idiomarina</taxon>
    </lineage>
</organism>
<dbReference type="AlphaFoldDB" id="A0A8I1G6N9"/>
<dbReference type="InterPro" id="IPR028087">
    <property type="entry name" value="Tad_N"/>
</dbReference>
<protein>
    <recommendedName>
        <fullName evidence="2">Putative Flp pilus-assembly TadG-like N-terminal domain-containing protein</fullName>
    </recommendedName>
</protein>
<name>A0A8I1G6N9_9GAMM</name>
<dbReference type="Proteomes" id="UP000655994">
    <property type="component" value="Unassembled WGS sequence"/>
</dbReference>
<evidence type="ECO:0000259" key="2">
    <source>
        <dbReference type="Pfam" id="PF13400"/>
    </source>
</evidence>
<keyword evidence="1" id="KW-0472">Membrane</keyword>
<proteinExistence type="predicted"/>
<dbReference type="Pfam" id="PF13400">
    <property type="entry name" value="Tad"/>
    <property type="match status" value="1"/>
</dbReference>
<evidence type="ECO:0000313" key="3">
    <source>
        <dbReference type="EMBL" id="MBJ7267380.1"/>
    </source>
</evidence>
<accession>A0A8I1G6N9</accession>
<dbReference type="EMBL" id="JAEMOS010000032">
    <property type="protein sequence ID" value="MBJ7267380.1"/>
    <property type="molecule type" value="Genomic_DNA"/>
</dbReference>
<dbReference type="Proteomes" id="UP000621390">
    <property type="component" value="Unassembled WGS sequence"/>
</dbReference>
<keyword evidence="6" id="KW-1185">Reference proteome</keyword>
<evidence type="ECO:0000313" key="6">
    <source>
        <dbReference type="Proteomes" id="UP000655994"/>
    </source>
</evidence>
<keyword evidence="1" id="KW-1133">Transmembrane helix</keyword>
<feature type="domain" description="Putative Flp pilus-assembly TadG-like N-terminal" evidence="2">
    <location>
        <begin position="13"/>
        <end position="59"/>
    </location>
</feature>
<evidence type="ECO:0000313" key="4">
    <source>
        <dbReference type="EMBL" id="MBJ7315111.1"/>
    </source>
</evidence>
<keyword evidence="1" id="KW-0812">Transmembrane</keyword>
<dbReference type="EMBL" id="JAEMOP010000002">
    <property type="protein sequence ID" value="MBJ7315111.1"/>
    <property type="molecule type" value="Genomic_DNA"/>
</dbReference>